<sequence length="171" mass="20635">MPPRAFHSRRWAGGRFRRQEYYEVVCLNKYKQYQRDQKIKRIEELALLQGRELAEKNVTIRALEEENSHLASKVAVLLRENEELEKKIKDNPERDADRDMYKEYEVLKDKYEMYQKVIRRAKTEVSKEREKTRELVRARDQAIDDVCSEIVSLPVRGRPRRLCQRSVHRNT</sequence>
<gene>
    <name evidence="3" type="primary">LOC117671116</name>
</gene>
<proteinExistence type="predicted"/>
<evidence type="ECO:0000256" key="1">
    <source>
        <dbReference type="SAM" id="Coils"/>
    </source>
</evidence>
<feature type="coiled-coil region" evidence="1">
    <location>
        <begin position="53"/>
        <end position="131"/>
    </location>
</feature>
<evidence type="ECO:0000313" key="2">
    <source>
        <dbReference type="Proteomes" id="UP001652622"/>
    </source>
</evidence>
<name>A0A6P9CE88_PANGU</name>
<dbReference type="InParanoid" id="A0A6P9CE88"/>
<dbReference type="OMA" id="HSRRWAG"/>
<dbReference type="Proteomes" id="UP001652622">
    <property type="component" value="Unplaced"/>
</dbReference>
<dbReference type="GeneID" id="117671116"/>
<protein>
    <submittedName>
        <fullName evidence="3">Rho-associated protein kinase 1-like isoform X2</fullName>
    </submittedName>
</protein>
<dbReference type="RefSeq" id="XP_034282703.1">
    <property type="nucleotide sequence ID" value="XM_034426812.2"/>
</dbReference>
<organism evidence="2 3">
    <name type="scientific">Pantherophis guttatus</name>
    <name type="common">Corn snake</name>
    <name type="synonym">Elaphe guttata</name>
    <dbReference type="NCBI Taxonomy" id="94885"/>
    <lineage>
        <taxon>Eukaryota</taxon>
        <taxon>Metazoa</taxon>
        <taxon>Chordata</taxon>
        <taxon>Craniata</taxon>
        <taxon>Vertebrata</taxon>
        <taxon>Euteleostomi</taxon>
        <taxon>Lepidosauria</taxon>
        <taxon>Squamata</taxon>
        <taxon>Bifurcata</taxon>
        <taxon>Unidentata</taxon>
        <taxon>Episquamata</taxon>
        <taxon>Toxicofera</taxon>
        <taxon>Serpentes</taxon>
        <taxon>Colubroidea</taxon>
        <taxon>Colubridae</taxon>
        <taxon>Colubrinae</taxon>
        <taxon>Pantherophis</taxon>
    </lineage>
</organism>
<accession>A0A6P9CE88</accession>
<reference evidence="3" key="1">
    <citation type="submission" date="2025-08" db="UniProtKB">
        <authorList>
            <consortium name="RefSeq"/>
        </authorList>
    </citation>
    <scope>IDENTIFICATION</scope>
    <source>
        <tissue evidence="3">Blood</tissue>
    </source>
</reference>
<dbReference type="KEGG" id="pgut:117671116"/>
<keyword evidence="1" id="KW-0175">Coiled coil</keyword>
<keyword evidence="2" id="KW-1185">Reference proteome</keyword>
<dbReference type="AlphaFoldDB" id="A0A6P9CE88"/>
<evidence type="ECO:0000313" key="3">
    <source>
        <dbReference type="RefSeq" id="XP_034282703.1"/>
    </source>
</evidence>